<evidence type="ECO:0000313" key="1">
    <source>
        <dbReference type="EMBL" id="KAH7958273.1"/>
    </source>
</evidence>
<dbReference type="EMBL" id="CM023472">
    <property type="protein sequence ID" value="KAH7958273.1"/>
    <property type="molecule type" value="Genomic_DNA"/>
</dbReference>
<reference evidence="1" key="1">
    <citation type="submission" date="2020-05" db="EMBL/GenBank/DDBJ databases">
        <title>Large-scale comparative analyses of tick genomes elucidate their genetic diversity and vector capacities.</title>
        <authorList>
            <person name="Jia N."/>
            <person name="Wang J."/>
            <person name="Shi W."/>
            <person name="Du L."/>
            <person name="Sun Y."/>
            <person name="Zhan W."/>
            <person name="Jiang J."/>
            <person name="Wang Q."/>
            <person name="Zhang B."/>
            <person name="Ji P."/>
            <person name="Sakyi L.B."/>
            <person name="Cui X."/>
            <person name="Yuan T."/>
            <person name="Jiang B."/>
            <person name="Yang W."/>
            <person name="Lam T.T.-Y."/>
            <person name="Chang Q."/>
            <person name="Ding S."/>
            <person name="Wang X."/>
            <person name="Zhu J."/>
            <person name="Ruan X."/>
            <person name="Zhao L."/>
            <person name="Wei J."/>
            <person name="Que T."/>
            <person name="Du C."/>
            <person name="Cheng J."/>
            <person name="Dai P."/>
            <person name="Han X."/>
            <person name="Huang E."/>
            <person name="Gao Y."/>
            <person name="Liu J."/>
            <person name="Shao H."/>
            <person name="Ye R."/>
            <person name="Li L."/>
            <person name="Wei W."/>
            <person name="Wang X."/>
            <person name="Wang C."/>
            <person name="Yang T."/>
            <person name="Huo Q."/>
            <person name="Li W."/>
            <person name="Guo W."/>
            <person name="Chen H."/>
            <person name="Zhou L."/>
            <person name="Ni X."/>
            <person name="Tian J."/>
            <person name="Zhou Y."/>
            <person name="Sheng Y."/>
            <person name="Liu T."/>
            <person name="Pan Y."/>
            <person name="Xia L."/>
            <person name="Li J."/>
            <person name="Zhao F."/>
            <person name="Cao W."/>
        </authorList>
    </citation>
    <scope>NUCLEOTIDE SEQUENCE</scope>
    <source>
        <strain evidence="1">Dsil-2018</strain>
    </source>
</reference>
<sequence>MSPFGISSPVSNPTIETDRDAPAIGATSPHLPEGAGKKDAFGECGFALGIGTCCSLLLFLLLVVVAFFYPAKDKPELNTTSVKACGTVRLHQLEVVTANGLITGRPATIVDAADNSSVQGVLRHFFGVPYGEPPSGPLRFGMPKVISHFSENATWDADAHGPPCPQRGPLLASSDENCLRLSIWAPYVCNDSDPLKTVVVAVTGDWMQTGDVRDHEGFWQQLALYGDFIVAVINHRQGVLGFFAGVDDKSAPGNVAIYDTHLAVVWMHNNAAAFHGDGNAMVALGRGSGGFMFSSLLFTNSDRYLKRLILHGLSVTSIFPRNEESGPALLSGAMHCPRGIRLSEIAECLRGKDFRNIVSAAQTLRPLRFVPSRYRAPLSDNLYSAEGLTPRGDLKGIDIICGTSMAEGEALFDEYVAPGMNISDTMNVEDVFHRCLAFFTEKYHVEYKDMPAAVKMFLTQPNFRGFREILRDIVTTCPMRAVAKAAAASGATVHHYVSMGAQQFLEPVLTLDDIVLFATTGQVKWTPFNKGEVTLVVNGSSRMNLEHWMTDVCNVYSTLSSSIKGAHGR</sequence>
<organism evidence="1 2">
    <name type="scientific">Dermacentor silvarum</name>
    <name type="common">Tick</name>
    <dbReference type="NCBI Taxonomy" id="543639"/>
    <lineage>
        <taxon>Eukaryota</taxon>
        <taxon>Metazoa</taxon>
        <taxon>Ecdysozoa</taxon>
        <taxon>Arthropoda</taxon>
        <taxon>Chelicerata</taxon>
        <taxon>Arachnida</taxon>
        <taxon>Acari</taxon>
        <taxon>Parasitiformes</taxon>
        <taxon>Ixodida</taxon>
        <taxon>Ixodoidea</taxon>
        <taxon>Ixodidae</taxon>
        <taxon>Rhipicephalinae</taxon>
        <taxon>Dermacentor</taxon>
    </lineage>
</organism>
<evidence type="ECO:0000313" key="2">
    <source>
        <dbReference type="Proteomes" id="UP000821865"/>
    </source>
</evidence>
<gene>
    <name evidence="1" type="ORF">HPB49_000374</name>
</gene>
<proteinExistence type="predicted"/>
<name>A0ACB8D1Q5_DERSI</name>
<dbReference type="Proteomes" id="UP000821865">
    <property type="component" value="Chromosome 3"/>
</dbReference>
<keyword evidence="2" id="KW-1185">Reference proteome</keyword>
<comment type="caution">
    <text evidence="1">The sequence shown here is derived from an EMBL/GenBank/DDBJ whole genome shotgun (WGS) entry which is preliminary data.</text>
</comment>
<accession>A0ACB8D1Q5</accession>
<protein>
    <submittedName>
        <fullName evidence="1">Uncharacterized protein</fullName>
    </submittedName>
</protein>